<dbReference type="AlphaFoldDB" id="A0A261F0W0"/>
<gene>
    <name evidence="5" type="ORF">PSSU_0346</name>
</gene>
<dbReference type="Pfam" id="PF02976">
    <property type="entry name" value="MutH"/>
    <property type="match status" value="1"/>
</dbReference>
<evidence type="ECO:0000256" key="3">
    <source>
        <dbReference type="ARBA" id="ARBA00022801"/>
    </source>
</evidence>
<comment type="caution">
    <text evidence="5">The sequence shown here is derived from an EMBL/GenBank/DDBJ whole genome shotgun (WGS) entry which is preliminary data.</text>
</comment>
<dbReference type="OrthoDB" id="3188707at2"/>
<dbReference type="SMART" id="SM00927">
    <property type="entry name" value="MutH"/>
    <property type="match status" value="1"/>
</dbReference>
<feature type="domain" description="DNA mismatch repair MutH/Type II restriction enzyme Sau3AI" evidence="4">
    <location>
        <begin position="64"/>
        <end position="170"/>
    </location>
</feature>
<dbReference type="GO" id="GO:0004519">
    <property type="term" value="F:endonuclease activity"/>
    <property type="evidence" value="ECO:0007669"/>
    <property type="project" value="UniProtKB-KW"/>
</dbReference>
<dbReference type="InterPro" id="IPR037057">
    <property type="entry name" value="DNA_rep_MutH/T2_RE_sf"/>
</dbReference>
<proteinExistence type="predicted"/>
<evidence type="ECO:0000256" key="2">
    <source>
        <dbReference type="ARBA" id="ARBA00022759"/>
    </source>
</evidence>
<dbReference type="InterPro" id="IPR011335">
    <property type="entry name" value="Restrct_endonuc-II-like"/>
</dbReference>
<name>A0A261F0W0_9BIFI</name>
<keyword evidence="1" id="KW-0540">Nuclease</keyword>
<dbReference type="Proteomes" id="UP000216454">
    <property type="component" value="Unassembled WGS sequence"/>
</dbReference>
<evidence type="ECO:0000313" key="5">
    <source>
        <dbReference type="EMBL" id="OZG52728.1"/>
    </source>
</evidence>
<evidence type="ECO:0000313" key="6">
    <source>
        <dbReference type="Proteomes" id="UP000216454"/>
    </source>
</evidence>
<keyword evidence="3" id="KW-0378">Hydrolase</keyword>
<sequence length="501" mass="56865">MPDNTDSNDTIGTNHKFSSVEEVLNKFSAVEGKTFREIDKTMRSRNSKNKGRLGQIVEESVLGYKINSDKNPDIVAGGVPYELKVTPLKHIKNGKVSAKERLVIDIINYMEIVNEKFDTSTCWNKAQRMFVVYYYDDRTDPKKQPITDCHLEHCNLMEFSEEDLRIIRDDWQKIHDKIASGHADMLSESDTSYLAACTKGASSKTLRQAPAPEGAPSPTIQAKQRAFSLKSSYMTATIRRLLAQSNAQVQNEQPERLALTAEQTLNSYVSSHMKPFIGMPVRDVAAKLGIAATQHAKAFNSQVALKMLGIRGKNVSDVEQFDKANVTQLKTTLIYADGLPKEHMSFPAINAEQWNEIADPSVEWEDSFIYHFFEENTFLITVLGIDSLPKDHPDKMNATIRGGFLWNMPERDIENYVHPVWQKLHDTLVGHQSFHYYGTNKGLPGPAFNKVCHIRPHAQDKNDTIVLPNGDEIPKQSFWLDRQYIGKIIRENTTEFDNTQR</sequence>
<dbReference type="RefSeq" id="WP_094690682.1">
    <property type="nucleotide sequence ID" value="NZ_MWWQ01000005.1"/>
</dbReference>
<dbReference type="InterPro" id="IPR011337">
    <property type="entry name" value="DNA_rep_MutH/RE_typeII_Sau3AI"/>
</dbReference>
<evidence type="ECO:0000256" key="1">
    <source>
        <dbReference type="ARBA" id="ARBA00022722"/>
    </source>
</evidence>
<dbReference type="SUPFAM" id="SSF52980">
    <property type="entry name" value="Restriction endonuclease-like"/>
    <property type="match status" value="2"/>
</dbReference>
<accession>A0A261F0W0</accession>
<keyword evidence="2" id="KW-0255">Endonuclease</keyword>
<dbReference type="CDD" id="cd22355">
    <property type="entry name" value="Sau3AI_C"/>
    <property type="match status" value="1"/>
</dbReference>
<evidence type="ECO:0000259" key="4">
    <source>
        <dbReference type="SMART" id="SM00927"/>
    </source>
</evidence>
<keyword evidence="6" id="KW-1185">Reference proteome</keyword>
<reference evidence="5 6" key="1">
    <citation type="journal article" date="2017" name="BMC Genomics">
        <title>Comparative genomic and phylogenomic analyses of the Bifidobacteriaceae family.</title>
        <authorList>
            <person name="Lugli G.A."/>
            <person name="Milani C."/>
            <person name="Turroni F."/>
            <person name="Duranti S."/>
            <person name="Mancabelli L."/>
            <person name="Mangifesta M."/>
            <person name="Ferrario C."/>
            <person name="Modesto M."/>
            <person name="Mattarelli P."/>
            <person name="Jiri K."/>
            <person name="van Sinderen D."/>
            <person name="Ventura M."/>
        </authorList>
    </citation>
    <scope>NUCLEOTIDE SEQUENCE [LARGE SCALE GENOMIC DNA]</scope>
    <source>
        <strain evidence="5 6">DSM 24744</strain>
    </source>
</reference>
<organism evidence="5 6">
    <name type="scientific">Pseudoscardovia suis</name>
    <dbReference type="NCBI Taxonomy" id="987063"/>
    <lineage>
        <taxon>Bacteria</taxon>
        <taxon>Bacillati</taxon>
        <taxon>Actinomycetota</taxon>
        <taxon>Actinomycetes</taxon>
        <taxon>Bifidobacteriales</taxon>
        <taxon>Bifidobacteriaceae</taxon>
        <taxon>Pseudoscardovia</taxon>
    </lineage>
</organism>
<dbReference type="NCBIfam" id="NF040973">
    <property type="entry name" value="restrict_Sau3AI"/>
    <property type="match status" value="1"/>
</dbReference>
<dbReference type="EMBL" id="MWWQ01000005">
    <property type="protein sequence ID" value="OZG52728.1"/>
    <property type="molecule type" value="Genomic_DNA"/>
</dbReference>
<dbReference type="CDD" id="cd22356">
    <property type="entry name" value="Sau3AI_N-like"/>
    <property type="match status" value="1"/>
</dbReference>
<dbReference type="Gene3D" id="3.40.600.10">
    <property type="entry name" value="DNA mismatch repair MutH/Restriction endonuclease, type II"/>
    <property type="match status" value="2"/>
</dbReference>
<dbReference type="GO" id="GO:0016787">
    <property type="term" value="F:hydrolase activity"/>
    <property type="evidence" value="ECO:0007669"/>
    <property type="project" value="UniProtKB-KW"/>
</dbReference>
<dbReference type="GO" id="GO:0003677">
    <property type="term" value="F:DNA binding"/>
    <property type="evidence" value="ECO:0007669"/>
    <property type="project" value="InterPro"/>
</dbReference>
<protein>
    <submittedName>
        <fullName evidence="5">DNA mismatch repair protein MutH</fullName>
    </submittedName>
</protein>